<dbReference type="Gene3D" id="3.90.79.40">
    <property type="entry name" value="EvaA sugar 2,3-dehydratase subunit"/>
    <property type="match status" value="2"/>
</dbReference>
<organism evidence="2 3">
    <name type="scientific">Actinomadura fibrosa</name>
    <dbReference type="NCBI Taxonomy" id="111802"/>
    <lineage>
        <taxon>Bacteria</taxon>
        <taxon>Bacillati</taxon>
        <taxon>Actinomycetota</taxon>
        <taxon>Actinomycetes</taxon>
        <taxon>Streptosporangiales</taxon>
        <taxon>Thermomonosporaceae</taxon>
        <taxon>Actinomadura</taxon>
    </lineage>
</organism>
<reference evidence="3" key="1">
    <citation type="journal article" date="2019" name="Int. J. Syst. Evol. Microbiol.">
        <title>The Global Catalogue of Microorganisms (GCM) 10K type strain sequencing project: providing services to taxonomists for standard genome sequencing and annotation.</title>
        <authorList>
            <consortium name="The Broad Institute Genomics Platform"/>
            <consortium name="The Broad Institute Genome Sequencing Center for Infectious Disease"/>
            <person name="Wu L."/>
            <person name="Ma J."/>
        </authorList>
    </citation>
    <scope>NUCLEOTIDE SEQUENCE [LARGE SCALE GENOMIC DNA]</scope>
    <source>
        <strain evidence="3">JCM 9371</strain>
    </source>
</reference>
<dbReference type="InterPro" id="IPR038153">
    <property type="entry name" value="EvaA-like_sf"/>
</dbReference>
<dbReference type="InterPro" id="IPR005212">
    <property type="entry name" value="EvaA-like"/>
</dbReference>
<dbReference type="RefSeq" id="WP_131761385.1">
    <property type="nucleotide sequence ID" value="NZ_CAACUY010000163.1"/>
</dbReference>
<evidence type="ECO:0000313" key="2">
    <source>
        <dbReference type="EMBL" id="MFD0689608.1"/>
    </source>
</evidence>
<dbReference type="EMBL" id="JBHTGP010000018">
    <property type="protein sequence ID" value="MFD0689608.1"/>
    <property type="molecule type" value="Genomic_DNA"/>
</dbReference>
<protein>
    <submittedName>
        <fullName evidence="2">NDP-hexose 2,3-dehydratase family protein</fullName>
    </submittedName>
</protein>
<evidence type="ECO:0000313" key="3">
    <source>
        <dbReference type="Proteomes" id="UP001597063"/>
    </source>
</evidence>
<feature type="domain" description="dTDP-4-dehydro-6-deoxy-alpha-D-glucopyranose 2,3-dehydratase" evidence="1">
    <location>
        <begin position="250"/>
        <end position="453"/>
    </location>
</feature>
<dbReference type="Proteomes" id="UP001597063">
    <property type="component" value="Unassembled WGS sequence"/>
</dbReference>
<keyword evidence="3" id="KW-1185">Reference proteome</keyword>
<proteinExistence type="predicted"/>
<accession>A0ABW2XVW7</accession>
<evidence type="ECO:0000259" key="1">
    <source>
        <dbReference type="Pfam" id="PF03559"/>
    </source>
</evidence>
<feature type="domain" description="dTDP-4-dehydro-6-deoxy-alpha-D-glucopyranose 2,3-dehydratase" evidence="1">
    <location>
        <begin position="36"/>
        <end position="237"/>
    </location>
</feature>
<sequence>MSGPGTLTRPRADADLPARLARSAAALDGIAGGVPDFHAWFARRRAAGRFAVHRIPFDELDGWSFDGETGDLGHRSGRFFTVEGLRVRVGDPVETEWEQPIIRQQEVGILGILAKEFDGVLHFLMQAKMEPGNPNLLQLSPTVQATRSNYTGVHRGAVVRYLEYFTRPAGVRVLSDVLQSEHGSWFLRKRNRNTIVEVSDDVPPHEDFRWLTLGQIAELMRRDCLVNMDVRSVLAGLPGHGAKRALYSDTDLLSWLAAMRSAHIVRTRRRPLSAVAGWTRGPFSIDHADGRYFRVVAVRVEAGNREVTHWTQPLFEQLGEGVVAFLTREIEGVPHVLVRARLEAGFLDTAEFGPTVQCTPANYAHLPPGRHPLFLDTVAAAEPGRIRYSALHSEEGGRFLNTVSRYLVIEADEAMAPLDPPLGFRWASHGQLAEMARHGHYVNVQARTLLTCLNALR</sequence>
<dbReference type="Pfam" id="PF03559">
    <property type="entry name" value="Hexose_dehydrat"/>
    <property type="match status" value="2"/>
</dbReference>
<gene>
    <name evidence="2" type="ORF">ACFQZM_34330</name>
</gene>
<name>A0ABW2XVW7_9ACTN</name>
<comment type="caution">
    <text evidence="2">The sequence shown here is derived from an EMBL/GenBank/DDBJ whole genome shotgun (WGS) entry which is preliminary data.</text>
</comment>